<keyword evidence="2" id="KW-1185">Reference proteome</keyword>
<evidence type="ECO:0000313" key="1">
    <source>
        <dbReference type="EMBL" id="KAK4259940.1"/>
    </source>
</evidence>
<sequence>MGREWGSGDAARGASLGDLRIPRRVSASNPLLHQHFALHYRTSPQTYHRMFGPMMQQLGNNVGNWA</sequence>
<gene>
    <name evidence="1" type="ORF">QN277_006217</name>
</gene>
<comment type="caution">
    <text evidence="1">The sequence shown here is derived from an EMBL/GenBank/DDBJ whole genome shotgun (WGS) entry which is preliminary data.</text>
</comment>
<protein>
    <submittedName>
        <fullName evidence="1">Uncharacterized protein</fullName>
    </submittedName>
</protein>
<dbReference type="EMBL" id="JAWXYG010000011">
    <property type="protein sequence ID" value="KAK4259940.1"/>
    <property type="molecule type" value="Genomic_DNA"/>
</dbReference>
<proteinExistence type="predicted"/>
<dbReference type="AlphaFoldDB" id="A0AAE1JYL8"/>
<accession>A0AAE1JYL8</accession>
<reference evidence="1" key="1">
    <citation type="submission" date="2023-10" db="EMBL/GenBank/DDBJ databases">
        <title>Chromosome-level genome of the transformable northern wattle, Acacia crassicarpa.</title>
        <authorList>
            <person name="Massaro I."/>
            <person name="Sinha N.R."/>
            <person name="Poethig S."/>
            <person name="Leichty A.R."/>
        </authorList>
    </citation>
    <scope>NUCLEOTIDE SEQUENCE</scope>
    <source>
        <strain evidence="1">Acra3RX</strain>
        <tissue evidence="1">Leaf</tissue>
    </source>
</reference>
<dbReference type="Proteomes" id="UP001293593">
    <property type="component" value="Unassembled WGS sequence"/>
</dbReference>
<organism evidence="1 2">
    <name type="scientific">Acacia crassicarpa</name>
    <name type="common">northern wattle</name>
    <dbReference type="NCBI Taxonomy" id="499986"/>
    <lineage>
        <taxon>Eukaryota</taxon>
        <taxon>Viridiplantae</taxon>
        <taxon>Streptophyta</taxon>
        <taxon>Embryophyta</taxon>
        <taxon>Tracheophyta</taxon>
        <taxon>Spermatophyta</taxon>
        <taxon>Magnoliopsida</taxon>
        <taxon>eudicotyledons</taxon>
        <taxon>Gunneridae</taxon>
        <taxon>Pentapetalae</taxon>
        <taxon>rosids</taxon>
        <taxon>fabids</taxon>
        <taxon>Fabales</taxon>
        <taxon>Fabaceae</taxon>
        <taxon>Caesalpinioideae</taxon>
        <taxon>mimosoid clade</taxon>
        <taxon>Acacieae</taxon>
        <taxon>Acacia</taxon>
    </lineage>
</organism>
<name>A0AAE1JYL8_9FABA</name>
<evidence type="ECO:0000313" key="2">
    <source>
        <dbReference type="Proteomes" id="UP001293593"/>
    </source>
</evidence>